<organism evidence="2 3">
    <name type="scientific">Planosporangium thailandense</name>
    <dbReference type="NCBI Taxonomy" id="765197"/>
    <lineage>
        <taxon>Bacteria</taxon>
        <taxon>Bacillati</taxon>
        <taxon>Actinomycetota</taxon>
        <taxon>Actinomycetes</taxon>
        <taxon>Micromonosporales</taxon>
        <taxon>Micromonosporaceae</taxon>
        <taxon>Planosporangium</taxon>
    </lineage>
</organism>
<proteinExistence type="predicted"/>
<gene>
    <name evidence="2" type="ORF">HC031_01135</name>
</gene>
<evidence type="ECO:0000256" key="1">
    <source>
        <dbReference type="SAM" id="MobiDB-lite"/>
    </source>
</evidence>
<evidence type="ECO:0000313" key="3">
    <source>
        <dbReference type="Proteomes" id="UP000722989"/>
    </source>
</evidence>
<feature type="compositionally biased region" description="Basic and acidic residues" evidence="1">
    <location>
        <begin position="124"/>
        <end position="160"/>
    </location>
</feature>
<feature type="compositionally biased region" description="Basic residues" evidence="1">
    <location>
        <begin position="162"/>
        <end position="175"/>
    </location>
</feature>
<name>A0ABX0XSR8_9ACTN</name>
<comment type="caution">
    <text evidence="2">The sequence shown here is derived from an EMBL/GenBank/DDBJ whole genome shotgun (WGS) entry which is preliminary data.</text>
</comment>
<sequence length="181" mass="19204">MKDSVKLGAAVAGGYLLGRTKKGKAAIGLALWLSGKRIGNSREALTRLAASPELARLAAQVRGPLLEAAQRAVTATIESRTTALADSLQQRTERLIDGTVTAVRDAPPQEPPVRRTRSGRVPTARRDADAGRADEPADDTARPEPAAEARTAEPADDAARPGRPRQARPRRRAPRRAADGV</sequence>
<accession>A0ABX0XSR8</accession>
<protein>
    <recommendedName>
        <fullName evidence="4">DNA primase</fullName>
    </recommendedName>
</protein>
<evidence type="ECO:0008006" key="4">
    <source>
        <dbReference type="Google" id="ProtNLM"/>
    </source>
</evidence>
<dbReference type="RefSeq" id="WP_167923220.1">
    <property type="nucleotide sequence ID" value="NZ_JAATVY010000001.1"/>
</dbReference>
<reference evidence="2 3" key="1">
    <citation type="submission" date="2020-03" db="EMBL/GenBank/DDBJ databases">
        <title>WGS of the type strain of Planosporangium spp.</title>
        <authorList>
            <person name="Thawai C."/>
        </authorList>
    </citation>
    <scope>NUCLEOTIDE SEQUENCE [LARGE SCALE GENOMIC DNA]</scope>
    <source>
        <strain evidence="2 3">TBRC 5610</strain>
    </source>
</reference>
<evidence type="ECO:0000313" key="2">
    <source>
        <dbReference type="EMBL" id="NJC68330.1"/>
    </source>
</evidence>
<dbReference type="EMBL" id="JAATVY010000001">
    <property type="protein sequence ID" value="NJC68330.1"/>
    <property type="molecule type" value="Genomic_DNA"/>
</dbReference>
<keyword evidence="3" id="KW-1185">Reference proteome</keyword>
<dbReference type="Proteomes" id="UP000722989">
    <property type="component" value="Unassembled WGS sequence"/>
</dbReference>
<feature type="region of interest" description="Disordered" evidence="1">
    <location>
        <begin position="96"/>
        <end position="181"/>
    </location>
</feature>